<dbReference type="InterPro" id="IPR039421">
    <property type="entry name" value="Type_1_exporter"/>
</dbReference>
<evidence type="ECO:0000256" key="2">
    <source>
        <dbReference type="ARBA" id="ARBA00022448"/>
    </source>
</evidence>
<evidence type="ECO:0000256" key="7">
    <source>
        <dbReference type="ARBA" id="ARBA00022989"/>
    </source>
</evidence>
<keyword evidence="2" id="KW-0813">Transport</keyword>
<dbReference type="InterPro" id="IPR003593">
    <property type="entry name" value="AAA+_ATPase"/>
</dbReference>
<feature type="transmembrane region" description="Helical" evidence="9">
    <location>
        <begin position="41"/>
        <end position="60"/>
    </location>
</feature>
<dbReference type="Proteomes" id="UP000034883">
    <property type="component" value="Chromosome"/>
</dbReference>
<dbReference type="Pfam" id="PF00664">
    <property type="entry name" value="ABC_membrane"/>
    <property type="match status" value="1"/>
</dbReference>
<dbReference type="GO" id="GO:0016887">
    <property type="term" value="F:ATP hydrolysis activity"/>
    <property type="evidence" value="ECO:0007669"/>
    <property type="project" value="InterPro"/>
</dbReference>
<dbReference type="PROSITE" id="PS50929">
    <property type="entry name" value="ABC_TM1F"/>
    <property type="match status" value="1"/>
</dbReference>
<feature type="transmembrane region" description="Helical" evidence="9">
    <location>
        <begin position="185"/>
        <end position="202"/>
    </location>
</feature>
<name>A0A0F6SFF2_9BACT</name>
<evidence type="ECO:0000259" key="10">
    <source>
        <dbReference type="PROSITE" id="PS50893"/>
    </source>
</evidence>
<dbReference type="STRING" id="927083.DB32_003988"/>
<evidence type="ECO:0000256" key="1">
    <source>
        <dbReference type="ARBA" id="ARBA00004651"/>
    </source>
</evidence>
<evidence type="ECO:0000259" key="11">
    <source>
        <dbReference type="PROSITE" id="PS50929"/>
    </source>
</evidence>
<dbReference type="GO" id="GO:0005524">
    <property type="term" value="F:ATP binding"/>
    <property type="evidence" value="ECO:0007669"/>
    <property type="project" value="UniProtKB-KW"/>
</dbReference>
<accession>A0A0F6SFF2</accession>
<dbReference type="RefSeq" id="WP_083457515.1">
    <property type="nucleotide sequence ID" value="NZ_CP011125.1"/>
</dbReference>
<dbReference type="FunFam" id="3.40.50.300:FF:000221">
    <property type="entry name" value="Multidrug ABC transporter ATP-binding protein"/>
    <property type="match status" value="1"/>
</dbReference>
<dbReference type="InterPro" id="IPR027417">
    <property type="entry name" value="P-loop_NTPase"/>
</dbReference>
<feature type="domain" description="ABC transporter" evidence="10">
    <location>
        <begin position="369"/>
        <end position="602"/>
    </location>
</feature>
<dbReference type="GO" id="GO:0140359">
    <property type="term" value="F:ABC-type transporter activity"/>
    <property type="evidence" value="ECO:0007669"/>
    <property type="project" value="InterPro"/>
</dbReference>
<feature type="domain" description="ABC transmembrane type-1" evidence="11">
    <location>
        <begin position="53"/>
        <end position="332"/>
    </location>
</feature>
<dbReference type="PROSITE" id="PS00211">
    <property type="entry name" value="ABC_TRANSPORTER_1"/>
    <property type="match status" value="1"/>
</dbReference>
<keyword evidence="4 9" id="KW-0812">Transmembrane</keyword>
<dbReference type="InterPro" id="IPR017871">
    <property type="entry name" value="ABC_transporter-like_CS"/>
</dbReference>
<evidence type="ECO:0000313" key="13">
    <source>
        <dbReference type="Proteomes" id="UP000034883"/>
    </source>
</evidence>
<dbReference type="AlphaFoldDB" id="A0A0F6SFF2"/>
<dbReference type="GO" id="GO:0005886">
    <property type="term" value="C:plasma membrane"/>
    <property type="evidence" value="ECO:0007669"/>
    <property type="project" value="UniProtKB-SubCell"/>
</dbReference>
<feature type="transmembrane region" description="Helical" evidence="9">
    <location>
        <begin position="80"/>
        <end position="98"/>
    </location>
</feature>
<dbReference type="PANTHER" id="PTHR24221:SF587">
    <property type="entry name" value="ABC TRANSPORTER RELATED"/>
    <property type="match status" value="1"/>
</dbReference>
<proteinExistence type="predicted"/>
<feature type="transmembrane region" description="Helical" evidence="9">
    <location>
        <begin position="266"/>
        <end position="287"/>
    </location>
</feature>
<keyword evidence="8 9" id="KW-0472">Membrane</keyword>
<dbReference type="PANTHER" id="PTHR24221">
    <property type="entry name" value="ATP-BINDING CASSETTE SUB-FAMILY B"/>
    <property type="match status" value="1"/>
</dbReference>
<dbReference type="InterPro" id="IPR003439">
    <property type="entry name" value="ABC_transporter-like_ATP-bd"/>
</dbReference>
<dbReference type="InterPro" id="IPR036640">
    <property type="entry name" value="ABC1_TM_sf"/>
</dbReference>
<keyword evidence="13" id="KW-1185">Reference proteome</keyword>
<evidence type="ECO:0000313" key="12">
    <source>
        <dbReference type="EMBL" id="AKF06839.1"/>
    </source>
</evidence>
<feature type="transmembrane region" description="Helical" evidence="9">
    <location>
        <begin position="155"/>
        <end position="179"/>
    </location>
</feature>
<dbReference type="KEGG" id="samy:DB32_003988"/>
<dbReference type="SMART" id="SM00382">
    <property type="entry name" value="AAA"/>
    <property type="match status" value="1"/>
</dbReference>
<keyword evidence="6 12" id="KW-0067">ATP-binding</keyword>
<evidence type="ECO:0000256" key="9">
    <source>
        <dbReference type="SAM" id="Phobius"/>
    </source>
</evidence>
<keyword evidence="3" id="KW-1003">Cell membrane</keyword>
<evidence type="ECO:0000256" key="4">
    <source>
        <dbReference type="ARBA" id="ARBA00022692"/>
    </source>
</evidence>
<gene>
    <name evidence="12" type="ORF">DB32_003988</name>
</gene>
<keyword evidence="7 9" id="KW-1133">Transmembrane helix</keyword>
<evidence type="ECO:0000256" key="5">
    <source>
        <dbReference type="ARBA" id="ARBA00022741"/>
    </source>
</evidence>
<reference evidence="12 13" key="1">
    <citation type="submission" date="2015-03" db="EMBL/GenBank/DDBJ databases">
        <title>Genome assembly of Sandaracinus amylolyticus DSM 53668.</title>
        <authorList>
            <person name="Sharma G."/>
            <person name="Subramanian S."/>
        </authorList>
    </citation>
    <scope>NUCLEOTIDE SEQUENCE [LARGE SCALE GENOMIC DNA]</scope>
    <source>
        <strain evidence="12 13">DSM 53668</strain>
    </source>
</reference>
<dbReference type="SUPFAM" id="SSF52540">
    <property type="entry name" value="P-loop containing nucleoside triphosphate hydrolases"/>
    <property type="match status" value="1"/>
</dbReference>
<dbReference type="PROSITE" id="PS50893">
    <property type="entry name" value="ABC_TRANSPORTER_2"/>
    <property type="match status" value="1"/>
</dbReference>
<dbReference type="Gene3D" id="3.40.50.300">
    <property type="entry name" value="P-loop containing nucleotide triphosphate hydrolases"/>
    <property type="match status" value="1"/>
</dbReference>
<organism evidence="12 13">
    <name type="scientific">Sandaracinus amylolyticus</name>
    <dbReference type="NCBI Taxonomy" id="927083"/>
    <lineage>
        <taxon>Bacteria</taxon>
        <taxon>Pseudomonadati</taxon>
        <taxon>Myxococcota</taxon>
        <taxon>Polyangia</taxon>
        <taxon>Polyangiales</taxon>
        <taxon>Sandaracinaceae</taxon>
        <taxon>Sandaracinus</taxon>
    </lineage>
</organism>
<dbReference type="SUPFAM" id="SSF90123">
    <property type="entry name" value="ABC transporter transmembrane region"/>
    <property type="match status" value="1"/>
</dbReference>
<protein>
    <submittedName>
        <fullName evidence="12">Lipid A export ATP-binding/permease protein MsbA</fullName>
    </submittedName>
</protein>
<dbReference type="OrthoDB" id="5480201at2"/>
<comment type="subcellular location">
    <subcellularLocation>
        <location evidence="1">Cell membrane</location>
        <topology evidence="1">Multi-pass membrane protein</topology>
    </subcellularLocation>
</comment>
<sequence>MSSDTTTTRDRVRPPLESGGGEKTYDLALLKRLVPWARKHWVLFAITFLLVPVSALAGLVQPLLIRDAIDSALVDRSATMLGRVTLFFGIAVVVDFVARFAQQYALQLGGQRTIADLRAATYEKVQRLPLAYLDKTPVGRVVTRVTNDSDAMGELFASGAVLAIADVVTLVGIVCFMLYLDVRLTLVVCCALPPLALAVNAIRKRMREAFREIRATIAQLNAYVAEQVQGIAIVQAFGRERDCLGEYREINAHHRDANYRSIRYDALLFSIVESISAITVALVLWYASVRSGVLDATSSAAYVGTVVAFYEYIQRFFVPIRELSQKYTILQSSLAAAERVFALLDMDERDAPEGLDVGEVPKVPEGVALAFRDVEFAYRAGHPVVRDLELDVHRGETIAIVGATGAGKTTLTALLLRLYDVTRGHVLVDGEDVRALHPDTLRSRFAVVPQDVFLFSGTILENVSAFAESPDVARVEDALRRVGAWPMVERRGGLDVKIDERGANFSAGERQLLAFARALYLDRPYLILDEATANVDSETEARLQHAVAALLRGRTSLVIAHRLSTIRNADRIVVMHRGRIAEIGTHDELIAKGGLYARLHHLQFLDETEGTVSGEGAAVAASAS</sequence>
<dbReference type="InterPro" id="IPR011527">
    <property type="entry name" value="ABC1_TM_dom"/>
</dbReference>
<dbReference type="Gene3D" id="1.20.1560.10">
    <property type="entry name" value="ABC transporter type 1, transmembrane domain"/>
    <property type="match status" value="1"/>
</dbReference>
<evidence type="ECO:0000256" key="8">
    <source>
        <dbReference type="ARBA" id="ARBA00023136"/>
    </source>
</evidence>
<dbReference type="Pfam" id="PF00005">
    <property type="entry name" value="ABC_tran"/>
    <property type="match status" value="1"/>
</dbReference>
<dbReference type="EMBL" id="CP011125">
    <property type="protein sequence ID" value="AKF06839.1"/>
    <property type="molecule type" value="Genomic_DNA"/>
</dbReference>
<evidence type="ECO:0000256" key="6">
    <source>
        <dbReference type="ARBA" id="ARBA00022840"/>
    </source>
</evidence>
<evidence type="ECO:0000256" key="3">
    <source>
        <dbReference type="ARBA" id="ARBA00022475"/>
    </source>
</evidence>
<dbReference type="CDD" id="cd18544">
    <property type="entry name" value="ABC_6TM_TmrA_like"/>
    <property type="match status" value="1"/>
</dbReference>
<keyword evidence="5" id="KW-0547">Nucleotide-binding</keyword>